<organism evidence="7 8">
    <name type="scientific">Aphanomyces invadans</name>
    <dbReference type="NCBI Taxonomy" id="157072"/>
    <lineage>
        <taxon>Eukaryota</taxon>
        <taxon>Sar</taxon>
        <taxon>Stramenopiles</taxon>
        <taxon>Oomycota</taxon>
        <taxon>Saprolegniomycetes</taxon>
        <taxon>Saprolegniales</taxon>
        <taxon>Verrucalvaceae</taxon>
        <taxon>Aphanomyces</taxon>
    </lineage>
</organism>
<feature type="transmembrane region" description="Helical" evidence="6">
    <location>
        <begin position="63"/>
        <end position="82"/>
    </location>
</feature>
<dbReference type="PANTHER" id="PTHR19432">
    <property type="entry name" value="SUGAR TRANSPORTER"/>
    <property type="match status" value="1"/>
</dbReference>
<dbReference type="SUPFAM" id="SSF103473">
    <property type="entry name" value="MFS general substrate transporter"/>
    <property type="match status" value="1"/>
</dbReference>
<keyword evidence="4 6" id="KW-1133">Transmembrane helix</keyword>
<evidence type="ECO:0000256" key="2">
    <source>
        <dbReference type="ARBA" id="ARBA00022448"/>
    </source>
</evidence>
<feature type="transmembrane region" description="Helical" evidence="6">
    <location>
        <begin position="136"/>
        <end position="158"/>
    </location>
</feature>
<gene>
    <name evidence="7" type="ORF">DYB32_010038</name>
</gene>
<dbReference type="Proteomes" id="UP000285060">
    <property type="component" value="Unassembled WGS sequence"/>
</dbReference>
<evidence type="ECO:0000256" key="4">
    <source>
        <dbReference type="ARBA" id="ARBA00022989"/>
    </source>
</evidence>
<dbReference type="PANTHER" id="PTHR19432:SF26">
    <property type="entry name" value="MAJOR FACILITATOR SUPERFAMILY (MFS) PROFILE DOMAIN-CONTAINING PROTEIN"/>
    <property type="match status" value="1"/>
</dbReference>
<evidence type="ECO:0000256" key="6">
    <source>
        <dbReference type="SAM" id="Phobius"/>
    </source>
</evidence>
<protein>
    <recommendedName>
        <fullName evidence="9">Major facilitator superfamily (MFS) profile domain-containing protein</fullName>
    </recommendedName>
</protein>
<dbReference type="VEuPathDB" id="FungiDB:H310_04269"/>
<evidence type="ECO:0000313" key="7">
    <source>
        <dbReference type="EMBL" id="RHY20389.1"/>
    </source>
</evidence>
<keyword evidence="2" id="KW-0813">Transport</keyword>
<name>A0A418AH46_9STRA</name>
<dbReference type="AlphaFoldDB" id="A0A418AH46"/>
<dbReference type="GO" id="GO:0008506">
    <property type="term" value="F:sucrose:proton symporter activity"/>
    <property type="evidence" value="ECO:0007669"/>
    <property type="project" value="TreeGrafter"/>
</dbReference>
<keyword evidence="3 6" id="KW-0812">Transmembrane</keyword>
<keyword evidence="5 6" id="KW-0472">Membrane</keyword>
<evidence type="ECO:0000313" key="8">
    <source>
        <dbReference type="Proteomes" id="UP000285060"/>
    </source>
</evidence>
<evidence type="ECO:0008006" key="9">
    <source>
        <dbReference type="Google" id="ProtNLM"/>
    </source>
</evidence>
<accession>A0A418AH46</accession>
<evidence type="ECO:0000256" key="3">
    <source>
        <dbReference type="ARBA" id="ARBA00022692"/>
    </source>
</evidence>
<dbReference type="InterPro" id="IPR036259">
    <property type="entry name" value="MFS_trans_sf"/>
</dbReference>
<dbReference type="GO" id="GO:0016020">
    <property type="term" value="C:membrane"/>
    <property type="evidence" value="ECO:0007669"/>
    <property type="project" value="UniProtKB-SubCell"/>
</dbReference>
<keyword evidence="8" id="KW-1185">Reference proteome</keyword>
<comment type="caution">
    <text evidence="7">The sequence shown here is derived from an EMBL/GenBank/DDBJ whole genome shotgun (WGS) entry which is preliminary data.</text>
</comment>
<feature type="transmembrane region" description="Helical" evidence="6">
    <location>
        <begin position="325"/>
        <end position="347"/>
    </location>
</feature>
<evidence type="ECO:0000256" key="1">
    <source>
        <dbReference type="ARBA" id="ARBA00004141"/>
    </source>
</evidence>
<comment type="subcellular location">
    <subcellularLocation>
        <location evidence="1">Membrane</location>
        <topology evidence="1">Multi-pass membrane protein</topology>
    </subcellularLocation>
</comment>
<feature type="transmembrane region" description="Helical" evidence="6">
    <location>
        <begin position="94"/>
        <end position="115"/>
    </location>
</feature>
<proteinExistence type="predicted"/>
<feature type="transmembrane region" description="Helical" evidence="6">
    <location>
        <begin position="212"/>
        <end position="229"/>
    </location>
</feature>
<dbReference type="EMBL" id="QUSY01002653">
    <property type="protein sequence ID" value="RHY20389.1"/>
    <property type="molecule type" value="Genomic_DNA"/>
</dbReference>
<sequence>MAYVLLMFASDLGNWFGDTSTDRPYMTAIVVLCYIWTDISLNVAMVPFTLLMADVVGNRQVTGAVVTGVLSSAGWFVTAVYIDVFGPAHKSLRSFLSILIVLMGATSGVTCWYVTETPLKHDEVKPIQARMKQSLFALYTGIRLLPSPLGVYFVIVLLTTYGYTSYNGAKGQFFGLVVRGGASSGADVCGDACTPAQVAFNDGVCMAGLTDSLQGIAFLYVMVLPWLVRRFGAKRVIVVGIVPQNFLALMAFSKNAALDVSFAATCSPTQATVNLLIVPLIVHVVGHGQDNSLGLFNGALNSALCAGQFLNYVISAALVTTSMGYALPVFVGGVVSALAFCVALFSFHITMNSV</sequence>
<reference evidence="7 8" key="1">
    <citation type="submission" date="2018-08" db="EMBL/GenBank/DDBJ databases">
        <title>Aphanomyces genome sequencing and annotation.</title>
        <authorList>
            <person name="Minardi D."/>
            <person name="Oidtmann B."/>
            <person name="Van Der Giezen M."/>
            <person name="Studholme D.J."/>
        </authorList>
    </citation>
    <scope>NUCLEOTIDE SEQUENCE [LARGE SCALE GENOMIC DNA]</scope>
    <source>
        <strain evidence="7 8">NJM0002</strain>
    </source>
</reference>
<feature type="transmembrane region" description="Helical" evidence="6">
    <location>
        <begin position="269"/>
        <end position="286"/>
    </location>
</feature>
<evidence type="ECO:0000256" key="5">
    <source>
        <dbReference type="ARBA" id="ARBA00023136"/>
    </source>
</evidence>
<feature type="transmembrane region" description="Helical" evidence="6">
    <location>
        <begin position="25"/>
        <end position="51"/>
    </location>
</feature>
<feature type="transmembrane region" description="Helical" evidence="6">
    <location>
        <begin position="298"/>
        <end position="319"/>
    </location>
</feature>
<feature type="transmembrane region" description="Helical" evidence="6">
    <location>
        <begin position="236"/>
        <end position="257"/>
    </location>
</feature>